<dbReference type="PANTHER" id="PTHR34980:SF2">
    <property type="entry name" value="INNER MEMBRANE PROTEIN YHAH-RELATED"/>
    <property type="match status" value="1"/>
</dbReference>
<organism evidence="2 3">
    <name type="scientific">Candidatus Paraluminiphilus aquimaris</name>
    <dbReference type="NCBI Taxonomy" id="2518994"/>
    <lineage>
        <taxon>Bacteria</taxon>
        <taxon>Pseudomonadati</taxon>
        <taxon>Pseudomonadota</taxon>
        <taxon>Gammaproteobacteria</taxon>
        <taxon>Cellvibrionales</taxon>
        <taxon>Halieaceae</taxon>
        <taxon>Candidatus Paraluminiphilus</taxon>
    </lineage>
</organism>
<feature type="transmembrane region" description="Helical" evidence="1">
    <location>
        <begin position="102"/>
        <end position="121"/>
    </location>
</feature>
<proteinExistence type="predicted"/>
<keyword evidence="3" id="KW-1185">Reference proteome</keyword>
<evidence type="ECO:0000313" key="3">
    <source>
        <dbReference type="Proteomes" id="UP001317963"/>
    </source>
</evidence>
<reference evidence="2 3" key="1">
    <citation type="submission" date="2019-02" db="EMBL/GenBank/DDBJ databases">
        <title>Halieaceae_genomes.</title>
        <authorList>
            <person name="Li S.-H."/>
        </authorList>
    </citation>
    <scope>NUCLEOTIDE SEQUENCE [LARGE SCALE GENOMIC DNA]</scope>
    <source>
        <strain evidence="2 3">JH123</strain>
    </source>
</reference>
<evidence type="ECO:0000313" key="2">
    <source>
        <dbReference type="EMBL" id="UZP73427.1"/>
    </source>
</evidence>
<name>A0ABY6Q2N1_9GAMM</name>
<dbReference type="InterPro" id="IPR008523">
    <property type="entry name" value="DUF805"/>
</dbReference>
<dbReference type="Pfam" id="PF05656">
    <property type="entry name" value="DUF805"/>
    <property type="match status" value="1"/>
</dbReference>
<accession>A0ABY6Q2N1</accession>
<gene>
    <name evidence="2" type="ORF">E0F26_01170</name>
</gene>
<feature type="transmembrane region" description="Helical" evidence="1">
    <location>
        <begin position="27"/>
        <end position="44"/>
    </location>
</feature>
<keyword evidence="1" id="KW-1133">Transmembrane helix</keyword>
<protein>
    <submittedName>
        <fullName evidence="2">DUF805 domain-containing protein</fullName>
    </submittedName>
</protein>
<dbReference type="EMBL" id="CP036501">
    <property type="protein sequence ID" value="UZP73427.1"/>
    <property type="molecule type" value="Genomic_DNA"/>
</dbReference>
<dbReference type="PANTHER" id="PTHR34980">
    <property type="entry name" value="INNER MEMBRANE PROTEIN-RELATED-RELATED"/>
    <property type="match status" value="1"/>
</dbReference>
<keyword evidence="1" id="KW-0812">Transmembrane</keyword>
<sequence>MKRFIHASIAGFSRCLDFNGRSSRSDFWYFMLLFMLLYLVVAFVDQRFVDSTVDIRELPLGQFIPMGMVDPEVGILVLMYRPIMATPTVAVTVRRLHDVGKSGWWCVLWVLPIPVVGWLYLMPLLCRPSRG</sequence>
<dbReference type="RefSeq" id="WP_279242211.1">
    <property type="nucleotide sequence ID" value="NZ_CP036501.1"/>
</dbReference>
<evidence type="ECO:0000256" key="1">
    <source>
        <dbReference type="SAM" id="Phobius"/>
    </source>
</evidence>
<dbReference type="Proteomes" id="UP001317963">
    <property type="component" value="Chromosome"/>
</dbReference>
<keyword evidence="1" id="KW-0472">Membrane</keyword>